<dbReference type="EMBL" id="JAUKUA010000003">
    <property type="protein sequence ID" value="KAK0720127.1"/>
    <property type="molecule type" value="Genomic_DNA"/>
</dbReference>
<dbReference type="GO" id="GO:0030170">
    <property type="term" value="F:pyridoxal phosphate binding"/>
    <property type="evidence" value="ECO:0007669"/>
    <property type="project" value="InterPro"/>
</dbReference>
<dbReference type="Proteomes" id="UP001172102">
    <property type="component" value="Unassembled WGS sequence"/>
</dbReference>
<dbReference type="InterPro" id="IPR015421">
    <property type="entry name" value="PyrdxlP-dep_Trfase_major"/>
</dbReference>
<proteinExistence type="inferred from homology"/>
<dbReference type="Gene3D" id="3.40.640.10">
    <property type="entry name" value="Type I PLP-dependent aspartate aminotransferase-like (Major domain)"/>
    <property type="match status" value="1"/>
</dbReference>
<dbReference type="InterPro" id="IPR004839">
    <property type="entry name" value="Aminotransferase_I/II_large"/>
</dbReference>
<keyword evidence="5" id="KW-1185">Reference proteome</keyword>
<reference evidence="4" key="1">
    <citation type="submission" date="2023-06" db="EMBL/GenBank/DDBJ databases">
        <title>Genome-scale phylogeny and comparative genomics of the fungal order Sordariales.</title>
        <authorList>
            <consortium name="Lawrence Berkeley National Laboratory"/>
            <person name="Hensen N."/>
            <person name="Bonometti L."/>
            <person name="Westerberg I."/>
            <person name="Brannstrom I.O."/>
            <person name="Guillou S."/>
            <person name="Cros-Aarteil S."/>
            <person name="Calhoun S."/>
            <person name="Haridas S."/>
            <person name="Kuo A."/>
            <person name="Mondo S."/>
            <person name="Pangilinan J."/>
            <person name="Riley R."/>
            <person name="Labutti K."/>
            <person name="Andreopoulos B."/>
            <person name="Lipzen A."/>
            <person name="Chen C."/>
            <person name="Yanf M."/>
            <person name="Daum C."/>
            <person name="Ng V."/>
            <person name="Clum A."/>
            <person name="Steindorff A."/>
            <person name="Ohm R."/>
            <person name="Martin F."/>
            <person name="Silar P."/>
            <person name="Natvig D."/>
            <person name="Lalanne C."/>
            <person name="Gautier V."/>
            <person name="Ament-Velasquez S.L."/>
            <person name="Kruys A."/>
            <person name="Hutchinson M.I."/>
            <person name="Powell A.J."/>
            <person name="Barry K."/>
            <person name="Miller A.N."/>
            <person name="Grigoriev I.V."/>
            <person name="Debuchy R."/>
            <person name="Gladieux P."/>
            <person name="Thoren M.H."/>
            <person name="Johannesson H."/>
        </authorList>
    </citation>
    <scope>NUCLEOTIDE SEQUENCE</scope>
    <source>
        <strain evidence="4">SMH4607-1</strain>
    </source>
</reference>
<dbReference type="SUPFAM" id="SSF53383">
    <property type="entry name" value="PLP-dependent transferases"/>
    <property type="match status" value="1"/>
</dbReference>
<dbReference type="AlphaFoldDB" id="A0AA40E093"/>
<dbReference type="CDD" id="cd00609">
    <property type="entry name" value="AAT_like"/>
    <property type="match status" value="1"/>
</dbReference>
<evidence type="ECO:0000256" key="1">
    <source>
        <dbReference type="ARBA" id="ARBA00007441"/>
    </source>
</evidence>
<evidence type="ECO:0000313" key="4">
    <source>
        <dbReference type="EMBL" id="KAK0720127.1"/>
    </source>
</evidence>
<dbReference type="InterPro" id="IPR004838">
    <property type="entry name" value="NHTrfase_class1_PyrdxlP-BS"/>
</dbReference>
<dbReference type="PANTHER" id="PTHR43510">
    <property type="entry name" value="AMINOTRANSFERASE FUNCTION, HYPOTHETICAL (EUROFUNG)"/>
    <property type="match status" value="1"/>
</dbReference>
<feature type="domain" description="Aminotransferase class I/classII large" evidence="3">
    <location>
        <begin position="54"/>
        <end position="380"/>
    </location>
</feature>
<name>A0AA40E093_9PEZI</name>
<dbReference type="Pfam" id="PF00155">
    <property type="entry name" value="Aminotran_1_2"/>
    <property type="match status" value="1"/>
</dbReference>
<dbReference type="PANTHER" id="PTHR43510:SF1">
    <property type="entry name" value="AMINOTRANSFERASE FUNCTION, HYPOTHETICAL (EUROFUNG)"/>
    <property type="match status" value="1"/>
</dbReference>
<gene>
    <name evidence="4" type="ORF">B0H67DRAFT_176899</name>
</gene>
<protein>
    <submittedName>
        <fullName evidence="4">Pyridoxal phosphate-dependent transferase</fullName>
    </submittedName>
</protein>
<comment type="caution">
    <text evidence="4">The sequence shown here is derived from an EMBL/GenBank/DDBJ whole genome shotgun (WGS) entry which is preliminary data.</text>
</comment>
<organism evidence="4 5">
    <name type="scientific">Lasiosphaeris hirsuta</name>
    <dbReference type="NCBI Taxonomy" id="260670"/>
    <lineage>
        <taxon>Eukaryota</taxon>
        <taxon>Fungi</taxon>
        <taxon>Dikarya</taxon>
        <taxon>Ascomycota</taxon>
        <taxon>Pezizomycotina</taxon>
        <taxon>Sordariomycetes</taxon>
        <taxon>Sordariomycetidae</taxon>
        <taxon>Sordariales</taxon>
        <taxon>Lasiosphaeriaceae</taxon>
        <taxon>Lasiosphaeris</taxon>
    </lineage>
</organism>
<comment type="similarity">
    <text evidence="1">Belongs to the class-I pyridoxal-phosphate-dependent aminotransferase family.</text>
</comment>
<dbReference type="Gene3D" id="3.90.1150.10">
    <property type="entry name" value="Aspartate Aminotransferase, domain 1"/>
    <property type="match status" value="1"/>
</dbReference>
<accession>A0AA40E093</accession>
<evidence type="ECO:0000259" key="3">
    <source>
        <dbReference type="Pfam" id="PF00155"/>
    </source>
</evidence>
<keyword evidence="4" id="KW-0808">Transferase</keyword>
<evidence type="ECO:0000256" key="2">
    <source>
        <dbReference type="ARBA" id="ARBA00022898"/>
    </source>
</evidence>
<sequence length="412" mass="44556">MKDVIEFKIDKWIQRRTDISKFHLYGSSVGTLTLTELQSLAPNDEVIDKDLPLAYGNAQGSLKLRERIAALHSSPAVKLTADNVVITPGSIMANYLSLVNLAGPGDHVICQYPTFSQLWFVPRFQGAEVDFWRLKRGPGGWEASLDELKSMIKKNTKAIIINNPNNPTGAIIPLPVLQSLITLAAAYSVTLYSDEVFSPLFHGATRPIPPLVSLGYPATISTGSVSKTIGLAGIRVGWIVSPDVAFLERVMTARDWTTISVSQLDSGVAAFALSDKVLPQILARNHATCSRSIVVLAEFVARNQGCVEWTPPAGAGTAFVRVLGPDGEPVDDAAFADVLVKETGVSVLPGGFCFRDGDEDIELKGYIRIGLGLNEHILREGLKILERFLDGKGFSKSLVASTIKAQVFVSKL</sequence>
<dbReference type="InterPro" id="IPR015424">
    <property type="entry name" value="PyrdxlP-dep_Trfase"/>
</dbReference>
<keyword evidence="2" id="KW-0663">Pyridoxal phosphate</keyword>
<dbReference type="PROSITE" id="PS00105">
    <property type="entry name" value="AA_TRANSFER_CLASS_1"/>
    <property type="match status" value="1"/>
</dbReference>
<dbReference type="InterPro" id="IPR015422">
    <property type="entry name" value="PyrdxlP-dep_Trfase_small"/>
</dbReference>
<evidence type="ECO:0000313" key="5">
    <source>
        <dbReference type="Proteomes" id="UP001172102"/>
    </source>
</evidence>
<dbReference type="GO" id="GO:0016740">
    <property type="term" value="F:transferase activity"/>
    <property type="evidence" value="ECO:0007669"/>
    <property type="project" value="UniProtKB-KW"/>
</dbReference>